<evidence type="ECO:0000256" key="1">
    <source>
        <dbReference type="SAM" id="Coils"/>
    </source>
</evidence>
<organism evidence="3 4">
    <name type="scientific">Uabimicrobium amorphum</name>
    <dbReference type="NCBI Taxonomy" id="2596890"/>
    <lineage>
        <taxon>Bacteria</taxon>
        <taxon>Pseudomonadati</taxon>
        <taxon>Planctomycetota</taxon>
        <taxon>Candidatus Uabimicrobiia</taxon>
        <taxon>Candidatus Uabimicrobiales</taxon>
        <taxon>Candidatus Uabimicrobiaceae</taxon>
        <taxon>Candidatus Uabimicrobium</taxon>
    </lineage>
</organism>
<sequence>MIFPWLKTIENLEDNLDKKIALQQQQIDLLRQENETIRKECEGIRHMFVNLLGQTTKLIAQTQNQSQNNNGSSPFYLDNTSEETQQELENLKQENAYLREKIEAQEEIILRLNEELEEDENPSN</sequence>
<dbReference type="EMBL" id="AP019860">
    <property type="protein sequence ID" value="BBM87674.1"/>
    <property type="molecule type" value="Genomic_DNA"/>
</dbReference>
<dbReference type="AlphaFoldDB" id="A0A5S9ITJ9"/>
<feature type="region of interest" description="Disordered" evidence="2">
    <location>
        <begin position="63"/>
        <end position="85"/>
    </location>
</feature>
<feature type="coiled-coil region" evidence="1">
    <location>
        <begin position="6"/>
        <end position="40"/>
    </location>
</feature>
<keyword evidence="1" id="KW-0175">Coiled coil</keyword>
<feature type="compositionally biased region" description="Low complexity" evidence="2">
    <location>
        <begin position="63"/>
        <end position="73"/>
    </location>
</feature>
<protein>
    <submittedName>
        <fullName evidence="3">Uncharacterized protein</fullName>
    </submittedName>
</protein>
<keyword evidence="4" id="KW-1185">Reference proteome</keyword>
<evidence type="ECO:0000313" key="4">
    <source>
        <dbReference type="Proteomes" id="UP000326354"/>
    </source>
</evidence>
<proteinExistence type="predicted"/>
<evidence type="ECO:0000313" key="3">
    <source>
        <dbReference type="EMBL" id="BBM87674.1"/>
    </source>
</evidence>
<evidence type="ECO:0000256" key="2">
    <source>
        <dbReference type="SAM" id="MobiDB-lite"/>
    </source>
</evidence>
<dbReference type="Proteomes" id="UP000326354">
    <property type="component" value="Chromosome"/>
</dbReference>
<reference evidence="3 4" key="1">
    <citation type="submission" date="2019-08" db="EMBL/GenBank/DDBJ databases">
        <title>Complete genome sequence of Candidatus Uab amorphum.</title>
        <authorList>
            <person name="Shiratori T."/>
            <person name="Suzuki S."/>
            <person name="Kakizawa Y."/>
            <person name="Ishida K."/>
        </authorList>
    </citation>
    <scope>NUCLEOTIDE SEQUENCE [LARGE SCALE GENOMIC DNA]</scope>
    <source>
        <strain evidence="3 4">SRT547</strain>
    </source>
</reference>
<dbReference type="RefSeq" id="WP_151971680.1">
    <property type="nucleotide sequence ID" value="NZ_AP019860.1"/>
</dbReference>
<name>A0A5S9ITJ9_UABAM</name>
<accession>A0A5S9ITJ9</accession>
<gene>
    <name evidence="3" type="ORF">UABAM_06086</name>
</gene>
<dbReference type="KEGG" id="uam:UABAM_06086"/>